<accession>A0AA39GBK8</accession>
<dbReference type="GO" id="GO:0005634">
    <property type="term" value="C:nucleus"/>
    <property type="evidence" value="ECO:0007669"/>
    <property type="project" value="TreeGrafter"/>
</dbReference>
<sequence length="688" mass="76736">MNPQHNHHHDFYDAQVGARRQLYPSRVSDRFSEPTVVLTIVLLVLAALYNFWGSPTLDSVVSQVETFVWDTIVTLTPRHLIRAIEWRQTRASGSSPMEAAPLNTHAAKSDAMRRIFGLGATGGVMASAFQSRTRALSMSSMLGYKADPERPPGLGNRDNSCFQNSILQGLASLQTFPDYLAACVRAAESDDTNSEVAQTLRTLINDLTDGVNNGKTIWTPNKLRFMSTWTQQDAQEYYSKILDDIDKGIAKAASKNRRRPGFEANGGKDEGHGSEHSEDSGYQSATASSRSQDITATRNPLEGLLAQRVACVQCGYSEGLSMIPFNCLTLSLGLNRGHHDLYERLDAYSKVEPIEGVECSKCTLLKAQRLLTKLIEKMRGSGSTDEQLAEPLRRLEAVEEALEEDHFDDKTITEKCKISPQSRVSSTKTKQVAIARPPRSLAIHMNRSVFDPSTFNMMKNSAPVSFPLTLDLGPWCLGSQSPGASMGSHGHDMSTELWTLDPRASMVAGDSDTSRLSGPIYELRAAVTHSGRHENGHYICYRRHARHKAQPASLENARSVEHQAETDQDDVQSRDGSEKLEGKPSRSNAENQYPDESDMVWWRLSDHNVSRVEEDTVLSLSTGVFMLFYDCILLCHWRYRTTRQYGGIRLRVKTYKINSFFFKCECPGQLRLCMESVVVHDGRGPSRD</sequence>
<dbReference type="EC" id="3.4.19.12" evidence="3"/>
<dbReference type="GO" id="GO:0016579">
    <property type="term" value="P:protein deubiquitination"/>
    <property type="evidence" value="ECO:0007669"/>
    <property type="project" value="InterPro"/>
</dbReference>
<dbReference type="GO" id="GO:0005829">
    <property type="term" value="C:cytosol"/>
    <property type="evidence" value="ECO:0007669"/>
    <property type="project" value="TreeGrafter"/>
</dbReference>
<dbReference type="InterPro" id="IPR028889">
    <property type="entry name" value="USP"/>
</dbReference>
<keyword evidence="6" id="KW-0378">Hydrolase</keyword>
<dbReference type="PANTHER" id="PTHR24006:SF888">
    <property type="entry name" value="UBIQUITIN CARBOXYL-TERMINAL HYDROLASE 30"/>
    <property type="match status" value="1"/>
</dbReference>
<dbReference type="SUPFAM" id="SSF54001">
    <property type="entry name" value="Cysteine proteinases"/>
    <property type="match status" value="1"/>
</dbReference>
<dbReference type="InterPro" id="IPR050164">
    <property type="entry name" value="Peptidase_C19"/>
</dbReference>
<dbReference type="InterPro" id="IPR001394">
    <property type="entry name" value="Peptidase_C19_UCH"/>
</dbReference>
<dbReference type="InterPro" id="IPR038765">
    <property type="entry name" value="Papain-like_cys_pep_sf"/>
</dbReference>
<dbReference type="GO" id="GO:0004843">
    <property type="term" value="F:cysteine-type deubiquitinase activity"/>
    <property type="evidence" value="ECO:0007669"/>
    <property type="project" value="UniProtKB-EC"/>
</dbReference>
<evidence type="ECO:0000256" key="1">
    <source>
        <dbReference type="ARBA" id="ARBA00000707"/>
    </source>
</evidence>
<feature type="compositionally biased region" description="Polar residues" evidence="8">
    <location>
        <begin position="280"/>
        <end position="294"/>
    </location>
</feature>
<evidence type="ECO:0000256" key="8">
    <source>
        <dbReference type="SAM" id="MobiDB-lite"/>
    </source>
</evidence>
<keyword evidence="4" id="KW-0645">Protease</keyword>
<feature type="region of interest" description="Disordered" evidence="8">
    <location>
        <begin position="551"/>
        <end position="593"/>
    </location>
</feature>
<evidence type="ECO:0000256" key="6">
    <source>
        <dbReference type="ARBA" id="ARBA00022801"/>
    </source>
</evidence>
<dbReference type="PANTHER" id="PTHR24006">
    <property type="entry name" value="UBIQUITIN CARBOXYL-TERMINAL HYDROLASE"/>
    <property type="match status" value="1"/>
</dbReference>
<proteinExistence type="inferred from homology"/>
<dbReference type="Gene3D" id="3.90.70.10">
    <property type="entry name" value="Cysteine proteinases"/>
    <property type="match status" value="1"/>
</dbReference>
<feature type="compositionally biased region" description="Basic and acidic residues" evidence="8">
    <location>
        <begin position="266"/>
        <end position="279"/>
    </location>
</feature>
<dbReference type="Proteomes" id="UP001175261">
    <property type="component" value="Unassembled WGS sequence"/>
</dbReference>
<evidence type="ECO:0000313" key="10">
    <source>
        <dbReference type="EMBL" id="KAK0383559.1"/>
    </source>
</evidence>
<evidence type="ECO:0000313" key="11">
    <source>
        <dbReference type="Proteomes" id="UP001175261"/>
    </source>
</evidence>
<evidence type="ECO:0000256" key="7">
    <source>
        <dbReference type="ARBA" id="ARBA00022807"/>
    </source>
</evidence>
<evidence type="ECO:0000256" key="2">
    <source>
        <dbReference type="ARBA" id="ARBA00009085"/>
    </source>
</evidence>
<dbReference type="CDD" id="cd02662">
    <property type="entry name" value="Peptidase_C19F"/>
    <property type="match status" value="1"/>
</dbReference>
<comment type="similarity">
    <text evidence="2">Belongs to the peptidase C19 family.</text>
</comment>
<keyword evidence="7" id="KW-0788">Thiol protease</keyword>
<dbReference type="GO" id="GO:0006508">
    <property type="term" value="P:proteolysis"/>
    <property type="evidence" value="ECO:0007669"/>
    <property type="project" value="UniProtKB-KW"/>
</dbReference>
<dbReference type="AlphaFoldDB" id="A0AA39GBK8"/>
<dbReference type="PROSITE" id="PS50235">
    <property type="entry name" value="USP_3"/>
    <property type="match status" value="1"/>
</dbReference>
<feature type="domain" description="USP" evidence="9">
    <location>
        <begin position="152"/>
        <end position="632"/>
    </location>
</feature>
<evidence type="ECO:0000259" key="9">
    <source>
        <dbReference type="PROSITE" id="PS50235"/>
    </source>
</evidence>
<evidence type="ECO:0000256" key="4">
    <source>
        <dbReference type="ARBA" id="ARBA00022670"/>
    </source>
</evidence>
<dbReference type="Pfam" id="PF00443">
    <property type="entry name" value="UCH"/>
    <property type="match status" value="1"/>
</dbReference>
<feature type="compositionally biased region" description="Basic and acidic residues" evidence="8">
    <location>
        <begin position="558"/>
        <end position="584"/>
    </location>
</feature>
<evidence type="ECO:0000256" key="3">
    <source>
        <dbReference type="ARBA" id="ARBA00012759"/>
    </source>
</evidence>
<reference evidence="10" key="1">
    <citation type="submission" date="2022-10" db="EMBL/GenBank/DDBJ databases">
        <title>Determination and structural analysis of whole genome sequence of Sarocladium strictum F4-1.</title>
        <authorList>
            <person name="Hu L."/>
            <person name="Jiang Y."/>
        </authorList>
    </citation>
    <scope>NUCLEOTIDE SEQUENCE</scope>
    <source>
        <strain evidence="10">F4-1</strain>
    </source>
</reference>
<evidence type="ECO:0000256" key="5">
    <source>
        <dbReference type="ARBA" id="ARBA00022786"/>
    </source>
</evidence>
<name>A0AA39GBK8_SARSR</name>
<keyword evidence="11" id="KW-1185">Reference proteome</keyword>
<comment type="caution">
    <text evidence="10">The sequence shown here is derived from an EMBL/GenBank/DDBJ whole genome shotgun (WGS) entry which is preliminary data.</text>
</comment>
<feature type="region of interest" description="Disordered" evidence="8">
    <location>
        <begin position="253"/>
        <end position="294"/>
    </location>
</feature>
<organism evidence="10 11">
    <name type="scientific">Sarocladium strictum</name>
    <name type="common">Black bundle disease fungus</name>
    <name type="synonym">Acremonium strictum</name>
    <dbReference type="NCBI Taxonomy" id="5046"/>
    <lineage>
        <taxon>Eukaryota</taxon>
        <taxon>Fungi</taxon>
        <taxon>Dikarya</taxon>
        <taxon>Ascomycota</taxon>
        <taxon>Pezizomycotina</taxon>
        <taxon>Sordariomycetes</taxon>
        <taxon>Hypocreomycetidae</taxon>
        <taxon>Hypocreales</taxon>
        <taxon>Sarocladiaceae</taxon>
        <taxon>Sarocladium</taxon>
    </lineage>
</organism>
<gene>
    <name evidence="10" type="ORF">NLU13_9470</name>
</gene>
<dbReference type="EMBL" id="JAPDFR010000009">
    <property type="protein sequence ID" value="KAK0383559.1"/>
    <property type="molecule type" value="Genomic_DNA"/>
</dbReference>
<keyword evidence="5" id="KW-0833">Ubl conjugation pathway</keyword>
<protein>
    <recommendedName>
        <fullName evidence="3">ubiquitinyl hydrolase 1</fullName>
        <ecNumber evidence="3">3.4.19.12</ecNumber>
    </recommendedName>
</protein>
<comment type="catalytic activity">
    <reaction evidence="1">
        <text>Thiol-dependent hydrolysis of ester, thioester, amide, peptide and isopeptide bonds formed by the C-terminal Gly of ubiquitin (a 76-residue protein attached to proteins as an intracellular targeting signal).</text>
        <dbReference type="EC" id="3.4.19.12"/>
    </reaction>
</comment>